<proteinExistence type="inferred from homology"/>
<gene>
    <name evidence="5" type="ORF">UFOPK4043_01208</name>
</gene>
<evidence type="ECO:0000259" key="4">
    <source>
        <dbReference type="Pfam" id="PF02803"/>
    </source>
</evidence>
<dbReference type="InterPro" id="IPR016039">
    <property type="entry name" value="Thiolase-like"/>
</dbReference>
<evidence type="ECO:0000313" key="5">
    <source>
        <dbReference type="EMBL" id="CAB5014032.1"/>
    </source>
</evidence>
<dbReference type="InterPro" id="IPR020610">
    <property type="entry name" value="Thiolase_AS"/>
</dbReference>
<dbReference type="InterPro" id="IPR002155">
    <property type="entry name" value="Thiolase"/>
</dbReference>
<evidence type="ECO:0000256" key="2">
    <source>
        <dbReference type="ARBA" id="ARBA00022679"/>
    </source>
</evidence>
<dbReference type="SUPFAM" id="SSF53901">
    <property type="entry name" value="Thiolase-like"/>
    <property type="match status" value="2"/>
</dbReference>
<dbReference type="Pfam" id="PF02803">
    <property type="entry name" value="Thiolase_C"/>
    <property type="match status" value="1"/>
</dbReference>
<protein>
    <submittedName>
        <fullName evidence="5">Unannotated protein</fullName>
    </submittedName>
</protein>
<sequence>MFSENGIVTAASSSPLSDGAAAVVVASGQAVRELGLKPRARIVGTASAGVQPSLMGLGPVPATQKLLDRHAMSISDLDAVEINEAFAPQVLACARRLNIDESILNAWGGAIALGHPLGASGARLALTMARRLEDGDLNRGLVTLCVGVGQGTSMILERV</sequence>
<evidence type="ECO:0000256" key="3">
    <source>
        <dbReference type="ARBA" id="ARBA00023315"/>
    </source>
</evidence>
<keyword evidence="3" id="KW-0012">Acyltransferase</keyword>
<dbReference type="Gene3D" id="3.40.47.10">
    <property type="match status" value="2"/>
</dbReference>
<accession>A0A6J7QI39</accession>
<dbReference type="EMBL" id="CAFBPA010000197">
    <property type="protein sequence ID" value="CAB5014032.1"/>
    <property type="molecule type" value="Genomic_DNA"/>
</dbReference>
<evidence type="ECO:0000256" key="1">
    <source>
        <dbReference type="ARBA" id="ARBA00010982"/>
    </source>
</evidence>
<keyword evidence="2" id="KW-0808">Transferase</keyword>
<name>A0A6J7QI39_9ZZZZ</name>
<dbReference type="AlphaFoldDB" id="A0A6J7QI39"/>
<dbReference type="PANTHER" id="PTHR18919:SF107">
    <property type="entry name" value="ACETYL-COA ACETYLTRANSFERASE, CYTOSOLIC"/>
    <property type="match status" value="1"/>
</dbReference>
<dbReference type="GO" id="GO:0016747">
    <property type="term" value="F:acyltransferase activity, transferring groups other than amino-acyl groups"/>
    <property type="evidence" value="ECO:0007669"/>
    <property type="project" value="InterPro"/>
</dbReference>
<dbReference type="InterPro" id="IPR020613">
    <property type="entry name" value="Thiolase_CS"/>
</dbReference>
<organism evidence="5">
    <name type="scientific">freshwater metagenome</name>
    <dbReference type="NCBI Taxonomy" id="449393"/>
    <lineage>
        <taxon>unclassified sequences</taxon>
        <taxon>metagenomes</taxon>
        <taxon>ecological metagenomes</taxon>
    </lineage>
</organism>
<feature type="domain" description="Thiolase C-terminal" evidence="4">
    <location>
        <begin position="36"/>
        <end position="158"/>
    </location>
</feature>
<reference evidence="5" key="1">
    <citation type="submission" date="2020-05" db="EMBL/GenBank/DDBJ databases">
        <authorList>
            <person name="Chiriac C."/>
            <person name="Salcher M."/>
            <person name="Ghai R."/>
            <person name="Kavagutti S V."/>
        </authorList>
    </citation>
    <scope>NUCLEOTIDE SEQUENCE</scope>
</reference>
<dbReference type="PROSITE" id="PS00099">
    <property type="entry name" value="THIOLASE_3"/>
    <property type="match status" value="1"/>
</dbReference>
<dbReference type="CDD" id="cd00751">
    <property type="entry name" value="thiolase"/>
    <property type="match status" value="1"/>
</dbReference>
<dbReference type="PROSITE" id="PS00737">
    <property type="entry name" value="THIOLASE_2"/>
    <property type="match status" value="1"/>
</dbReference>
<dbReference type="InterPro" id="IPR020617">
    <property type="entry name" value="Thiolase_C"/>
</dbReference>
<comment type="similarity">
    <text evidence="1">Belongs to the thiolase-like superfamily. Thiolase family.</text>
</comment>
<dbReference type="PANTHER" id="PTHR18919">
    <property type="entry name" value="ACETYL-COA C-ACYLTRANSFERASE"/>
    <property type="match status" value="1"/>
</dbReference>